<evidence type="ECO:0000313" key="1">
    <source>
        <dbReference type="Ensembl" id="ENSP00000413624.1"/>
    </source>
</evidence>
<reference evidence="1 2" key="1">
    <citation type="journal article" date="2001" name="Nature">
        <title>Initial sequencing and analysis of the human genome.</title>
        <authorList>
            <consortium name="International Human Genome Sequencing Consortium"/>
            <person name="Lander E.S."/>
            <person name="Linton L.M."/>
            <person name="Birren B."/>
            <person name="Nusbaum C."/>
            <person name="Zody M.C."/>
            <person name="Baldwin J."/>
            <person name="Devon K."/>
            <person name="Dewar K."/>
            <person name="Doyle M."/>
            <person name="FitzHugh W."/>
            <person name="Funke R."/>
            <person name="Gage D."/>
            <person name="Harris K."/>
            <person name="Heaford A."/>
            <person name="Howland J."/>
            <person name="Kann L."/>
            <person name="Lehoczky J."/>
            <person name="LeVine R."/>
            <person name="McEwan P."/>
            <person name="McKernan K."/>
            <person name="Meldrim J."/>
            <person name="Mesirov J.P."/>
            <person name="Miranda C."/>
            <person name="Morris W."/>
            <person name="Naylor J."/>
            <person name="Raymond C."/>
            <person name="Rosetti M."/>
            <person name="Santos R."/>
            <person name="Sheridan A."/>
            <person name="Sougnez C."/>
            <person name="Stange-Thomann N."/>
            <person name="Stojanovic N."/>
            <person name="Subramanian A."/>
            <person name="Wyman D."/>
            <person name="Rogers J."/>
            <person name="Sulston J."/>
            <person name="Ainscough R."/>
            <person name="Beck S."/>
            <person name="Bentley D."/>
            <person name="Burton J."/>
            <person name="Clee C."/>
            <person name="Carter N."/>
            <person name="Coulson A."/>
            <person name="Deadman R."/>
            <person name="Deloukas P."/>
            <person name="Dunham A."/>
            <person name="Dunham I."/>
            <person name="Durbin R."/>
            <person name="French L."/>
            <person name="Grafham D."/>
            <person name="Gregory S."/>
            <person name="Hubbard T."/>
            <person name="Humphray S."/>
            <person name="Hunt A."/>
            <person name="Jones M."/>
            <person name="Lloyd C."/>
            <person name="McMurray A."/>
            <person name="Matthews L."/>
            <person name="Mercer S."/>
            <person name="Milne S."/>
            <person name="Mullikin J.C."/>
            <person name="Mungall A."/>
            <person name="Plumb R."/>
            <person name="Ross M."/>
            <person name="Shownkeen R."/>
            <person name="Sims S."/>
            <person name="Waterston R.H."/>
            <person name="Wilson R.K."/>
            <person name="Hillier L.W."/>
            <person name="McPherson J.D."/>
            <person name="Marra M.A."/>
            <person name="Mardis E.R."/>
            <person name="Fulton L.A."/>
            <person name="Chinwalla A.T."/>
            <person name="Pepin K.H."/>
            <person name="Gish W.R."/>
            <person name="Chissoe S.L."/>
            <person name="Wendl M.C."/>
            <person name="Delehaunty K.D."/>
            <person name="Miner T.L."/>
            <person name="Delehaunty A."/>
            <person name="Kramer J.B."/>
            <person name="Cook L.L."/>
            <person name="Fulton R.S."/>
            <person name="Johnson D.L."/>
            <person name="Minx P.J."/>
            <person name="Clifton S.W."/>
            <person name="Hawkins T."/>
            <person name="Branscomb E."/>
            <person name="Predki P."/>
            <person name="Richardson P."/>
            <person name="Wenning S."/>
            <person name="Slezak T."/>
            <person name="Doggett N."/>
            <person name="Cheng J.F."/>
            <person name="Olsen A."/>
            <person name="Lucas S."/>
            <person name="Elkin C."/>
            <person name="Uberbacher E."/>
            <person name="Frazier M."/>
            <person name="Gibbs R.A."/>
            <person name="Muzny D.M."/>
            <person name="Scherer S.E."/>
            <person name="Bouck J.B."/>
            <person name="Sodergren E.J."/>
            <person name="Worley K.C."/>
            <person name="Rives C.M."/>
            <person name="Gorrell J.H."/>
            <person name="Metzker M.L."/>
            <person name="Naylor S.L."/>
            <person name="Kucherlapati R.S."/>
            <person name="Nelson D.L."/>
            <person name="Weinstock G.M."/>
            <person name="Sakaki Y."/>
            <person name="Fujiyama A."/>
            <person name="Hattori M."/>
            <person name="Yada T."/>
            <person name="Toyoda A."/>
            <person name="Itoh T."/>
            <person name="Kawagoe C."/>
            <person name="Watanabe H."/>
            <person name="Totoki Y."/>
            <person name="Taylor T."/>
            <person name="Weissenbach J."/>
            <person name="Heilig R."/>
            <person name="Saurin W."/>
            <person name="Artiguenave F."/>
            <person name="Brottier P."/>
            <person name="Bruls T."/>
            <person name="Pelletier E."/>
            <person name="Robert C."/>
            <person name="Wincker P."/>
            <person name="Smith D.R."/>
            <person name="Doucette-Stamm L."/>
            <person name="Rubenfield M."/>
            <person name="Weinstock K."/>
            <person name="Lee H.M."/>
            <person name="Dubois J."/>
            <person name="Rosenthal A."/>
            <person name="Platzer M."/>
            <person name="Nyakatura G."/>
            <person name="Taudien S."/>
            <person name="Rump A."/>
            <person name="Yang H."/>
            <person name="Yu J."/>
            <person name="Wang J."/>
            <person name="Huang G."/>
            <person name="Gu J."/>
            <person name="Hood L."/>
            <person name="Rowen L."/>
            <person name="Madan A."/>
            <person name="Qin S."/>
            <person name="Davis R.W."/>
            <person name="Federspiel N.A."/>
            <person name="Abola A.P."/>
            <person name="Proctor M.J."/>
            <person name="Myers R.M."/>
            <person name="Schmutz J."/>
            <person name="Dickson M."/>
            <person name="Grimwood J."/>
            <person name="Cox D.R."/>
            <person name="Olson M.V."/>
            <person name="Kaul R."/>
            <person name="Raymond C."/>
            <person name="Shimizu N."/>
            <person name="Kawasaki K."/>
            <person name="Minoshima S."/>
            <person name="Evans G.A."/>
            <person name="Athanasiou M."/>
            <person name="Schultz R."/>
            <person name="Roe B.A."/>
            <person name="Chen F."/>
            <person name="Pan H."/>
            <person name="Ramser J."/>
            <person name="Lehrach H."/>
            <person name="Reinhardt R."/>
            <person name="McCombie W.R."/>
            <person name="de la Bastide M."/>
            <person name="Dedhia N."/>
            <person name="Blocker H."/>
            <person name="Hornischer K."/>
            <person name="Nordsiek G."/>
            <person name="Agarwala R."/>
            <person name="Aravind L."/>
            <person name="Bailey J.A."/>
            <person name="Bateman A."/>
            <person name="Batzoglou S."/>
            <person name="Birney E."/>
            <person name="Bork P."/>
            <person name="Brown D.G."/>
            <person name="Burge C.B."/>
            <person name="Cerutti L."/>
            <person name="Chen H.C."/>
            <person name="Church D."/>
            <person name="Clamp M."/>
            <person name="Copley R.R."/>
            <person name="Doerks T."/>
            <person name="Eddy S.R."/>
            <person name="Eichler E.E."/>
            <person name="Furey T.S."/>
            <person name="Galagan J."/>
            <person name="Gilbert J.G."/>
            <person name="Harmon C."/>
            <person name="Hayashizaki Y."/>
            <person name="Haussler D."/>
            <person name="Hermjakob H."/>
            <person name="Hokamp K."/>
            <person name="Jang W."/>
            <person name="Johnson L.S."/>
            <person name="Jones T.A."/>
            <person name="Kasif S."/>
            <person name="Kaspryzk A."/>
            <person name="Kennedy S."/>
            <person name="Kent W.J."/>
            <person name="Kitts P."/>
            <person name="Koonin E.V."/>
            <person name="Korf I."/>
            <person name="Kulp D."/>
            <person name="Lancet D."/>
            <person name="Lowe T.M."/>
            <person name="McLysaght A."/>
            <person name="Mikkelsen T."/>
            <person name="Moran J.V."/>
            <person name="Mulder N."/>
            <person name="Pollara V.J."/>
            <person name="Ponting C.P."/>
            <person name="Schuler G."/>
            <person name="Schultz J."/>
            <person name="Slater G."/>
            <person name="Smit A.F."/>
            <person name="Stupka E."/>
            <person name="Szustakowski J."/>
            <person name="Thierry-Mieg D."/>
            <person name="Thierry-Mieg J."/>
            <person name="Wagner L."/>
            <person name="Wallis J."/>
            <person name="Wheeler R."/>
            <person name="Williams A."/>
            <person name="Wolf Y.I."/>
            <person name="Wolfe K.H."/>
            <person name="Yang S.P."/>
            <person name="Yeh R.F."/>
            <person name="Collins F."/>
            <person name="Guyer M.S."/>
            <person name="Peterson J."/>
            <person name="Felsenfeld A."/>
            <person name="Wetterstrand K.A."/>
            <person name="Patrinos A."/>
            <person name="Morgan M.J."/>
            <person name="de Jong P."/>
            <person name="Catanese J.J."/>
            <person name="Osoegawa K."/>
            <person name="Shizuya H."/>
            <person name="Choi S."/>
            <person name="Chen Y.J."/>
        </authorList>
    </citation>
    <scope>NUCLEOTIDE SEQUENCE [LARGE SCALE GENOMIC DNA]</scope>
</reference>
<dbReference type="OrthoDB" id="7933078at2759"/>
<dbReference type="HGNC" id="HGNC:23410">
    <property type="gene designation" value="TMBIM1"/>
</dbReference>
<reference evidence="1" key="5">
    <citation type="submission" date="2025-09" db="UniProtKB">
        <authorList>
            <consortium name="Ensembl"/>
        </authorList>
    </citation>
    <scope>IDENTIFICATION</scope>
</reference>
<sequence>MSNPSAPP</sequence>
<dbReference type="OpenTargets" id="ENSG00000135926"/>
<reference evidence="1 2" key="2">
    <citation type="journal article" date="2004" name="Nature">
        <title>Finishing the euchromatic sequence of the human genome.</title>
        <authorList>
            <consortium name="International Human Genome Sequencing Consortium"/>
        </authorList>
    </citation>
    <scope>NUCLEOTIDE SEQUENCE [LARGE SCALE GENOMIC DNA]</scope>
</reference>
<reference evidence="1 2" key="3">
    <citation type="journal article" date="2005" name="Nature">
        <title>Generation and annotation of the DNA sequences of human chromosomes 2 and 4.</title>
        <authorList>
            <person name="Hillier L.W."/>
            <person name="Graves T.A."/>
            <person name="Fulton R.S."/>
            <person name="Fulton L.A."/>
            <person name="Pepin K.H."/>
            <person name="Minx P."/>
            <person name="Wagner-McPherson C."/>
            <person name="Layman D."/>
            <person name="Wylie K."/>
            <person name="Sekhon M."/>
            <person name="Becker M.C."/>
            <person name="Fewell G.A."/>
            <person name="Delehaunty K.D."/>
            <person name="Miner T.L."/>
            <person name="Nash W.E."/>
            <person name="Kremitzki C."/>
            <person name="Oddy L."/>
            <person name="Du H."/>
            <person name="Sun H."/>
            <person name="Bradshaw-Cordum H."/>
            <person name="Ali J."/>
            <person name="Carter J."/>
            <person name="Cordes M."/>
            <person name="Harris A."/>
            <person name="Isak A."/>
            <person name="van Brunt A."/>
            <person name="Nguyen C."/>
            <person name="Du F."/>
            <person name="Courtney L."/>
            <person name="Kalicki J."/>
            <person name="Ozersky P."/>
            <person name="Abbott S."/>
            <person name="Armstrong J."/>
            <person name="Belter E.A."/>
            <person name="Caruso L."/>
            <person name="Cedroni M."/>
            <person name="Cotton M."/>
            <person name="Davidson T."/>
            <person name="Desai A."/>
            <person name="Elliott G."/>
            <person name="Erb T."/>
            <person name="Fronick C."/>
            <person name="Gaige T."/>
            <person name="Haakenson W."/>
            <person name="Haglund K."/>
            <person name="Holmes A."/>
            <person name="Harkins R."/>
            <person name="Kim K."/>
            <person name="Kruchowski S.S."/>
            <person name="Strong C.M."/>
            <person name="Grewal N."/>
            <person name="Goyea E."/>
            <person name="Hou S."/>
            <person name="Levy A."/>
            <person name="Martinka S."/>
            <person name="Mead K."/>
            <person name="McLellan M.D."/>
            <person name="Meyer R."/>
            <person name="Randall-Maher J."/>
            <person name="Tomlinson C."/>
            <person name="Dauphin-Kohlberg S."/>
            <person name="Kozlowicz-Reilly A."/>
            <person name="Shah N."/>
            <person name="Swearengen-Shahid S."/>
            <person name="Snider J."/>
            <person name="Strong J.T."/>
            <person name="Thompson J."/>
            <person name="Yoakum M."/>
            <person name="Leonard S."/>
            <person name="Pearman C."/>
            <person name="Trani L."/>
            <person name="Radionenko M."/>
            <person name="Waligorski J.E."/>
            <person name="Wang C."/>
            <person name="Rock S.M."/>
            <person name="Tin-Wollam A.M."/>
            <person name="Maupin R."/>
            <person name="Latreille P."/>
            <person name="Wendl M.C."/>
            <person name="Yang S.P."/>
            <person name="Pohl C."/>
            <person name="Wallis J.W."/>
            <person name="Spieth J."/>
            <person name="Bieri T.A."/>
            <person name="Berkowicz N."/>
            <person name="Nelson J.O."/>
            <person name="Osborne J."/>
            <person name="Ding L."/>
            <person name="Meyer R."/>
            <person name="Sabo A."/>
            <person name="Shotland Y."/>
            <person name="Sinha P."/>
            <person name="Wohldmann P.E."/>
            <person name="Cook L.L."/>
            <person name="Hickenbotham M.T."/>
            <person name="Eldred J."/>
            <person name="Williams D."/>
            <person name="Jones T.A."/>
            <person name="She X."/>
            <person name="Ciccarelli F.D."/>
            <person name="Izaurralde E."/>
            <person name="Taylor J."/>
            <person name="Schmutz J."/>
            <person name="Myers R.M."/>
            <person name="Cox D.R."/>
            <person name="Huang X."/>
            <person name="McPherson J.D."/>
            <person name="Mardis E.R."/>
            <person name="Clifton S.W."/>
            <person name="Warren W.C."/>
            <person name="Chinwalla A.T."/>
            <person name="Eddy S.R."/>
            <person name="Marra M.A."/>
            <person name="Ovcharenko I."/>
            <person name="Furey T.S."/>
            <person name="Miller W."/>
            <person name="Eichler E.E."/>
            <person name="Bork P."/>
            <person name="Suyama M."/>
            <person name="Torrents D."/>
            <person name="Waterston R.H."/>
            <person name="Wilson R.K."/>
        </authorList>
    </citation>
    <scope>NUCLEOTIDE SEQUENCE [LARGE SCALE GENOMIC DNA]</scope>
</reference>
<name>A0A1D5RMQ2_HUMAN</name>
<organism evidence="1 2">
    <name type="scientific">Homo sapiens</name>
    <name type="common">Human</name>
    <dbReference type="NCBI Taxonomy" id="9606"/>
    <lineage>
        <taxon>Eukaryota</taxon>
        <taxon>Metazoa</taxon>
        <taxon>Chordata</taxon>
        <taxon>Craniata</taxon>
        <taxon>Vertebrata</taxon>
        <taxon>Euteleostomi</taxon>
        <taxon>Mammalia</taxon>
        <taxon>Eutheria</taxon>
        <taxon>Euarchontoglires</taxon>
        <taxon>Primates</taxon>
        <taxon>Haplorrhini</taxon>
        <taxon>Catarrhini</taxon>
        <taxon>Hominidae</taxon>
        <taxon>Homo</taxon>
    </lineage>
</organism>
<dbReference type="Antibodypedia" id="2868">
    <property type="antibodies" value="183 antibodies from 27 providers"/>
</dbReference>
<dbReference type="Proteomes" id="UP000005640">
    <property type="component" value="Chromosome 2"/>
</dbReference>
<proteinExistence type="predicted"/>
<dbReference type="Bgee" id="ENSG00000135926">
    <property type="expression patterns" value="Expressed in lower esophagus mucosa and 201 other cell types or tissues"/>
</dbReference>
<dbReference type="GeneTree" id="ENSGT01050000244890"/>
<dbReference type="VEuPathDB" id="HostDB:ENSG00000135926"/>
<dbReference type="EMBL" id="AC021016">
    <property type="status" value="NOT_ANNOTATED_CDS"/>
    <property type="molecule type" value="Genomic_DNA"/>
</dbReference>
<protein>
    <submittedName>
        <fullName evidence="1">Transmembrane BAX inhibitor motif containing 1</fullName>
    </submittedName>
</protein>
<accession>A0A1D5RMQ2</accession>
<evidence type="ECO:0000313" key="2">
    <source>
        <dbReference type="Proteomes" id="UP000005640"/>
    </source>
</evidence>
<dbReference type="ChiTaRS" id="TMBIM1">
    <property type="organism name" value="human"/>
</dbReference>
<gene>
    <name evidence="1" type="primary">TMBIM1</name>
</gene>
<dbReference type="ExpressionAtlas" id="A0A1D5RMQ2">
    <property type="expression patterns" value="baseline and differential"/>
</dbReference>
<dbReference type="Ensembl" id="ENST00000420341.1">
    <property type="protein sequence ID" value="ENSP00000413624.1"/>
    <property type="gene ID" value="ENSG00000135926.15"/>
</dbReference>
<reference evidence="1" key="4">
    <citation type="submission" date="2025-08" db="UniProtKB">
        <authorList>
            <consortium name="Ensembl"/>
        </authorList>
    </citation>
    <scope>IDENTIFICATION</scope>
</reference>
<feature type="non-terminal residue" evidence="1">
    <location>
        <position position="8"/>
    </location>
</feature>
<keyword evidence="2" id="KW-1185">Reference proteome</keyword>
<dbReference type="Ensembl" id="ENST00000420341.1">
    <property type="protein sequence ID" value="ENSP00000413624.1"/>
    <property type="gene ID" value="ENSG00000135926.16"/>
</dbReference>
<dbReference type="MassIVE" id="A0A1D5RMQ2"/>